<organism evidence="1 2">
    <name type="scientific">Olivibacter oleidegradans</name>
    <dbReference type="NCBI Taxonomy" id="760123"/>
    <lineage>
        <taxon>Bacteria</taxon>
        <taxon>Pseudomonadati</taxon>
        <taxon>Bacteroidota</taxon>
        <taxon>Sphingobacteriia</taxon>
        <taxon>Sphingobacteriales</taxon>
        <taxon>Sphingobacteriaceae</taxon>
        <taxon>Olivibacter</taxon>
    </lineage>
</organism>
<comment type="caution">
    <text evidence="1">The sequence shown here is derived from an EMBL/GenBank/DDBJ whole genome shotgun (WGS) entry which is preliminary data.</text>
</comment>
<name>A0ABV6HPY0_9SPHI</name>
<protein>
    <submittedName>
        <fullName evidence="1">Thioesterase</fullName>
    </submittedName>
</protein>
<evidence type="ECO:0000313" key="2">
    <source>
        <dbReference type="Proteomes" id="UP001589774"/>
    </source>
</evidence>
<evidence type="ECO:0000313" key="1">
    <source>
        <dbReference type="EMBL" id="MFC0320669.1"/>
    </source>
</evidence>
<reference evidence="1 2" key="1">
    <citation type="submission" date="2024-09" db="EMBL/GenBank/DDBJ databases">
        <authorList>
            <person name="Sun Q."/>
            <person name="Mori K."/>
        </authorList>
    </citation>
    <scope>NUCLEOTIDE SEQUENCE [LARGE SCALE GENOMIC DNA]</scope>
    <source>
        <strain evidence="1 2">CCM 7765</strain>
    </source>
</reference>
<dbReference type="InterPro" id="IPR029069">
    <property type="entry name" value="HotDog_dom_sf"/>
</dbReference>
<keyword evidence="2" id="KW-1185">Reference proteome</keyword>
<gene>
    <name evidence="1" type="ORF">ACFFI0_20255</name>
</gene>
<sequence>MEYIKKYTAKEEHINLQGNIDGLYVPYYLADCRQSFIHDVLKFDIEEEARNGIDMVLSKYNIDIFRTLKGGSKFSVSCTVSIDRNTPTLLYFKQAVTLRGKLTTRGLFSWTCRPTNGGRSFLPPSLSKQLDRLY</sequence>
<dbReference type="Gene3D" id="3.10.129.10">
    <property type="entry name" value="Hotdog Thioesterase"/>
    <property type="match status" value="1"/>
</dbReference>
<accession>A0ABV6HPY0</accession>
<dbReference type="RefSeq" id="WP_149106090.1">
    <property type="nucleotide sequence ID" value="NZ_JBHLWO010000002.1"/>
</dbReference>
<proteinExistence type="predicted"/>
<dbReference type="EMBL" id="JBHLWO010000002">
    <property type="protein sequence ID" value="MFC0320669.1"/>
    <property type="molecule type" value="Genomic_DNA"/>
</dbReference>
<dbReference type="SUPFAM" id="SSF54637">
    <property type="entry name" value="Thioesterase/thiol ester dehydrase-isomerase"/>
    <property type="match status" value="1"/>
</dbReference>
<dbReference type="Proteomes" id="UP001589774">
    <property type="component" value="Unassembled WGS sequence"/>
</dbReference>